<reference evidence="3 4" key="1">
    <citation type="submission" date="2016-10" db="EMBL/GenBank/DDBJ databases">
        <authorList>
            <person name="de Groot N.N."/>
        </authorList>
    </citation>
    <scope>NUCLEOTIDE SEQUENCE [LARGE SCALE GENOMIC DNA]</scope>
    <source>
        <strain evidence="3 4">DSM 19706</strain>
    </source>
</reference>
<dbReference type="SUPFAM" id="SSF51905">
    <property type="entry name" value="FAD/NAD(P)-binding domain"/>
    <property type="match status" value="1"/>
</dbReference>
<feature type="binding site" evidence="2">
    <location>
        <position position="182"/>
    </location>
    <ligand>
        <name>FAD</name>
        <dbReference type="ChEBI" id="CHEBI:57692"/>
    </ligand>
</feature>
<evidence type="ECO:0000313" key="3">
    <source>
        <dbReference type="EMBL" id="SET38615.1"/>
    </source>
</evidence>
<dbReference type="GO" id="GO:0004497">
    <property type="term" value="F:monooxygenase activity"/>
    <property type="evidence" value="ECO:0007669"/>
    <property type="project" value="InterPro"/>
</dbReference>
<evidence type="ECO:0000313" key="4">
    <source>
        <dbReference type="Proteomes" id="UP000199308"/>
    </source>
</evidence>
<dbReference type="AlphaFoldDB" id="A0A1I0E1L5"/>
<dbReference type="OrthoDB" id="7178350at2"/>
<dbReference type="GO" id="GO:0000166">
    <property type="term" value="F:nucleotide binding"/>
    <property type="evidence" value="ECO:0007669"/>
    <property type="project" value="UniProtKB-KW"/>
</dbReference>
<dbReference type="Pfam" id="PF04820">
    <property type="entry name" value="Trp_halogenase"/>
    <property type="match status" value="1"/>
</dbReference>
<dbReference type="InterPro" id="IPR036188">
    <property type="entry name" value="FAD/NAD-bd_sf"/>
</dbReference>
<dbReference type="PIRSF" id="PIRSF011396">
    <property type="entry name" value="Trp_halogenase"/>
    <property type="match status" value="1"/>
</dbReference>
<keyword evidence="2" id="KW-0285">Flavoprotein</keyword>
<dbReference type="STRING" id="349064.SAMN05660429_01686"/>
<feature type="binding site" evidence="2">
    <location>
        <position position="78"/>
    </location>
    <ligand>
        <name>7-chloro-L-tryptophan</name>
        <dbReference type="ChEBI" id="CHEBI:58713"/>
    </ligand>
</feature>
<keyword evidence="2" id="KW-0274">FAD</keyword>
<dbReference type="Proteomes" id="UP000199308">
    <property type="component" value="Unassembled WGS sequence"/>
</dbReference>
<feature type="active site" evidence="1">
    <location>
        <position position="78"/>
    </location>
</feature>
<dbReference type="RefSeq" id="WP_093329224.1">
    <property type="nucleotide sequence ID" value="NZ_AP027363.1"/>
</dbReference>
<evidence type="ECO:0000256" key="2">
    <source>
        <dbReference type="PIRSR" id="PIRSR011396-2"/>
    </source>
</evidence>
<dbReference type="InterPro" id="IPR050816">
    <property type="entry name" value="Flavin-dep_Halogenase_NPB"/>
</dbReference>
<sequence length="511" mass="57333">MVNESNSIVIVGGGTAGWITAGVIAAQHKGQVSVTLVESPDIPTIGVGEGTWPTMRKTLEQMGISETTFVRQCDASFKQGSLFKDWHSIGHQYYHPFTLPTGYQEINLAPYWLPHKQRMPFAFATSPQAAICEQGLAPKQIGTKEYAFFNNYGYHLDAGKFSELLKQHCVESLAVKHVLANVATITNDASGDIDHLVLDSGETISGKLFVDCTGQHSLLLGKHYNVSYLDQSKYLFNDTAIALQLPYKTEQENIASATISTGQSCGWIWDIGLPTRRGTGLVYSSAHADEQTAMDVLMAYAKERVTEQQFSQLSPRKISIAPGYRKEFWHRNCVAVGMSAGFIEPLEASALALVELSAKMISEQLPKTREAMTIVANRFNKKFEQRWQQIIDFLKLHYVLSERDDSAYWRDHRDPAGIPESLQEQLILWKTQSPYTYDSMYTEELFPSASNQYILYGMDFTTDIDPTSLANVERADRLINENLQRTRQMMAALPTNRELLQQVKAQGFAKI</sequence>
<name>A0A1I0E1L5_THASX</name>
<organism evidence="3 4">
    <name type="scientific">Thalassotalea agarivorans</name>
    <name type="common">Thalassomonas agarivorans</name>
    <dbReference type="NCBI Taxonomy" id="349064"/>
    <lineage>
        <taxon>Bacteria</taxon>
        <taxon>Pseudomonadati</taxon>
        <taxon>Pseudomonadota</taxon>
        <taxon>Gammaproteobacteria</taxon>
        <taxon>Alteromonadales</taxon>
        <taxon>Colwelliaceae</taxon>
        <taxon>Thalassotalea</taxon>
    </lineage>
</organism>
<keyword evidence="2" id="KW-0547">Nucleotide-binding</keyword>
<accession>A0A1I0E1L5</accession>
<proteinExistence type="predicted"/>
<dbReference type="PANTHER" id="PTHR43747">
    <property type="entry name" value="FAD-BINDING PROTEIN"/>
    <property type="match status" value="1"/>
</dbReference>
<dbReference type="InterPro" id="IPR006905">
    <property type="entry name" value="Flavin_halogenase"/>
</dbReference>
<gene>
    <name evidence="3" type="ORF">SAMN05660429_01686</name>
</gene>
<feature type="binding site" evidence="2">
    <location>
        <begin position="13"/>
        <end position="16"/>
    </location>
    <ligand>
        <name>FAD</name>
        <dbReference type="ChEBI" id="CHEBI:57692"/>
    </ligand>
</feature>
<feature type="binding site" evidence="2">
    <location>
        <position position="347"/>
    </location>
    <ligand>
        <name>L-tryptophan</name>
        <dbReference type="ChEBI" id="CHEBI:57912"/>
    </ligand>
</feature>
<protein>
    <submittedName>
        <fullName evidence="3">Dehydrogenase (Flavoprotein)</fullName>
    </submittedName>
</protein>
<dbReference type="PANTHER" id="PTHR43747:SF4">
    <property type="entry name" value="FLAVIN-DEPENDENT TRYPTOPHAN HALOGENASE"/>
    <property type="match status" value="1"/>
</dbReference>
<keyword evidence="4" id="KW-1185">Reference proteome</keyword>
<dbReference type="EMBL" id="FOHK01000007">
    <property type="protein sequence ID" value="SET38615.1"/>
    <property type="molecule type" value="Genomic_DNA"/>
</dbReference>
<evidence type="ECO:0000256" key="1">
    <source>
        <dbReference type="PIRSR" id="PIRSR011396-1"/>
    </source>
</evidence>
<dbReference type="Gene3D" id="3.50.50.60">
    <property type="entry name" value="FAD/NAD(P)-binding domain"/>
    <property type="match status" value="1"/>
</dbReference>
<dbReference type="InterPro" id="IPR033856">
    <property type="entry name" value="Trp_halogen"/>
</dbReference>